<dbReference type="InterPro" id="IPR036182">
    <property type="entry name" value="PCuAC_sf"/>
</dbReference>
<dbReference type="Gene3D" id="2.60.40.1890">
    <property type="entry name" value="PCu(A)C copper chaperone"/>
    <property type="match status" value="1"/>
</dbReference>
<protein>
    <recommendedName>
        <fullName evidence="3">Copper chaperone PCu(A)C</fullName>
    </recommendedName>
</protein>
<organism evidence="1 2">
    <name type="scientific">Brevundimonas vitisensis</name>
    <dbReference type="NCBI Taxonomy" id="2800818"/>
    <lineage>
        <taxon>Bacteria</taxon>
        <taxon>Pseudomonadati</taxon>
        <taxon>Pseudomonadota</taxon>
        <taxon>Alphaproteobacteria</taxon>
        <taxon>Caulobacterales</taxon>
        <taxon>Caulobacteraceae</taxon>
        <taxon>Brevundimonas</taxon>
    </lineage>
</organism>
<dbReference type="SUPFAM" id="SSF110087">
    <property type="entry name" value="DR1885-like metal-binding protein"/>
    <property type="match status" value="1"/>
</dbReference>
<evidence type="ECO:0000313" key="1">
    <source>
        <dbReference type="EMBL" id="QQQ17394.1"/>
    </source>
</evidence>
<gene>
    <name evidence="1" type="ORF">JIP62_08470</name>
</gene>
<reference evidence="1 2" key="1">
    <citation type="submission" date="2021-01" db="EMBL/GenBank/DDBJ databases">
        <title>Brevundimonas vitis sp. nov., an bacterium isolated from grape (Vitis vinifera).</title>
        <authorList>
            <person name="Jiang L."/>
            <person name="Lee J."/>
        </authorList>
    </citation>
    <scope>NUCLEOTIDE SEQUENCE [LARGE SCALE GENOMIC DNA]</scope>
    <source>
        <strain evidence="1 2">GRTSA-9</strain>
    </source>
</reference>
<evidence type="ECO:0008006" key="3">
    <source>
        <dbReference type="Google" id="ProtNLM"/>
    </source>
</evidence>
<accession>A0ABX7BIM0</accession>
<keyword evidence="2" id="KW-1185">Reference proteome</keyword>
<dbReference type="Proteomes" id="UP000595448">
    <property type="component" value="Chromosome"/>
</dbReference>
<evidence type="ECO:0000313" key="2">
    <source>
        <dbReference type="Proteomes" id="UP000595448"/>
    </source>
</evidence>
<name>A0ABX7BIM0_9CAUL</name>
<dbReference type="RefSeq" id="WP_201101768.1">
    <property type="nucleotide sequence ID" value="NZ_CP067977.1"/>
</dbReference>
<proteinExistence type="predicted"/>
<dbReference type="EMBL" id="CP067977">
    <property type="protein sequence ID" value="QQQ17394.1"/>
    <property type="molecule type" value="Genomic_DNA"/>
</dbReference>
<sequence>MMLELMLALAAEPATQEAPAQASPLVVVNTAFMVSGLSAPFTGHIRVVVQNTGTEPDQLLAVTTPLGQTLEFRTDGNMFSKAEPVALPITLPPPVDGEPSYLPLVVNVLGLENGSYWATGTEVTLRFARAGEMTMTLPQTSPAPPPPR</sequence>